<name>A0ABW3WM19_9FLAO</name>
<comment type="caution">
    <text evidence="2">The sequence shown here is derived from an EMBL/GenBank/DDBJ whole genome shotgun (WGS) entry which is preliminary data.</text>
</comment>
<dbReference type="Pfam" id="PF08874">
    <property type="entry name" value="DUF1835"/>
    <property type="match status" value="1"/>
</dbReference>
<evidence type="ECO:0000313" key="2">
    <source>
        <dbReference type="EMBL" id="MFD1293193.1"/>
    </source>
</evidence>
<dbReference type="Proteomes" id="UP001597241">
    <property type="component" value="Unassembled WGS sequence"/>
</dbReference>
<dbReference type="EMBL" id="JBHTMV010000003">
    <property type="protein sequence ID" value="MFD1293193.1"/>
    <property type="molecule type" value="Genomic_DNA"/>
</dbReference>
<organism evidence="2 3">
    <name type="scientific">Lutibacter holmesii</name>
    <dbReference type="NCBI Taxonomy" id="1137985"/>
    <lineage>
        <taxon>Bacteria</taxon>
        <taxon>Pseudomonadati</taxon>
        <taxon>Bacteroidota</taxon>
        <taxon>Flavobacteriia</taxon>
        <taxon>Flavobacteriales</taxon>
        <taxon>Flavobacteriaceae</taxon>
        <taxon>Lutibacter</taxon>
    </lineage>
</organism>
<sequence length="278" mass="32741">MANILHIANGDHTAEILKNTTLEGDIIVWRELLCEGPTCNEVGSDEFWKKRYDFFENELNVARIEYFDKTIKEILKLTDVPKQTEIVLWFEFDLFCQVNLMALCSFILQNFKKEVTYSLVCTGYVKGKDRLQSLSDFLPSEYPELYKKRVTLSKVNLEFADSCWQAYVENDIEKLKEFNFKNRKFMYLQAAMHQHLKRFPTENGLNEIQQKIIEIIASEALTEKEIIQKLLIWQHTETVYGFGDLQYIEALKKLQEYYTIKDSKYSVTTKATKLLTIE</sequence>
<evidence type="ECO:0000313" key="3">
    <source>
        <dbReference type="Proteomes" id="UP001597241"/>
    </source>
</evidence>
<feature type="domain" description="DUF1835" evidence="1">
    <location>
        <begin position="5"/>
        <end position="114"/>
    </location>
</feature>
<evidence type="ECO:0000259" key="1">
    <source>
        <dbReference type="Pfam" id="PF08874"/>
    </source>
</evidence>
<protein>
    <submittedName>
        <fullName evidence="2">DUF1835 domain-containing protein</fullName>
    </submittedName>
</protein>
<accession>A0ABW3WM19</accession>
<dbReference type="RefSeq" id="WP_386808280.1">
    <property type="nucleotide sequence ID" value="NZ_JBHTMV010000003.1"/>
</dbReference>
<proteinExistence type="predicted"/>
<gene>
    <name evidence="2" type="ORF">ACFQ5N_05025</name>
</gene>
<keyword evidence="3" id="KW-1185">Reference proteome</keyword>
<reference evidence="3" key="1">
    <citation type="journal article" date="2019" name="Int. J. Syst. Evol. Microbiol.">
        <title>The Global Catalogue of Microorganisms (GCM) 10K type strain sequencing project: providing services to taxonomists for standard genome sequencing and annotation.</title>
        <authorList>
            <consortium name="The Broad Institute Genomics Platform"/>
            <consortium name="The Broad Institute Genome Sequencing Center for Infectious Disease"/>
            <person name="Wu L."/>
            <person name="Ma J."/>
        </authorList>
    </citation>
    <scope>NUCLEOTIDE SEQUENCE [LARGE SCALE GENOMIC DNA]</scope>
    <source>
        <strain evidence="3">CCUG 62221</strain>
    </source>
</reference>
<dbReference type="InterPro" id="IPR014973">
    <property type="entry name" value="DUF1835"/>
</dbReference>